<gene>
    <name evidence="1" type="primary">AlNc14C373G11136</name>
    <name evidence="1" type="ORF">ALNC14_125720</name>
</gene>
<name>F0WY76_9STRA</name>
<dbReference type="AlphaFoldDB" id="F0WY76"/>
<proteinExistence type="predicted"/>
<dbReference type="EMBL" id="FR824417">
    <property type="protein sequence ID" value="CCA26428.1"/>
    <property type="molecule type" value="Genomic_DNA"/>
</dbReference>
<organism evidence="1">
    <name type="scientific">Albugo laibachii Nc14</name>
    <dbReference type="NCBI Taxonomy" id="890382"/>
    <lineage>
        <taxon>Eukaryota</taxon>
        <taxon>Sar</taxon>
        <taxon>Stramenopiles</taxon>
        <taxon>Oomycota</taxon>
        <taxon>Peronosporomycetes</taxon>
        <taxon>Albuginales</taxon>
        <taxon>Albuginaceae</taxon>
        <taxon>Albugo</taxon>
    </lineage>
</organism>
<protein>
    <submittedName>
        <fullName evidence="1">AlNc14C373G11136 protein</fullName>
    </submittedName>
</protein>
<evidence type="ECO:0000313" key="1">
    <source>
        <dbReference type="EMBL" id="CCA26428.1"/>
    </source>
</evidence>
<sequence length="113" mass="12996">MNKAMVKARMECVHREKLCTSMMRKPAGILPKLHKKYKSQDYAKLSGDEVYIFQVEVAEIGAVEYNGNKNCKSCLYENCQLFYSLQESDFKQVLWMSKCVGITHWKASCGSKL</sequence>
<reference evidence="1" key="2">
    <citation type="submission" date="2011-02" db="EMBL/GenBank/DDBJ databases">
        <authorList>
            <person name="MacLean D."/>
        </authorList>
    </citation>
    <scope>NUCLEOTIDE SEQUENCE</scope>
</reference>
<reference evidence="1" key="1">
    <citation type="journal article" date="2011" name="PLoS Biol.">
        <title>Gene gain and loss during evolution of obligate parasitism in the white rust pathogen of Arabidopsis thaliana.</title>
        <authorList>
            <person name="Kemen E."/>
            <person name="Gardiner A."/>
            <person name="Schultz-Larsen T."/>
            <person name="Kemen A.C."/>
            <person name="Balmuth A.L."/>
            <person name="Robert-Seilaniantz A."/>
            <person name="Bailey K."/>
            <person name="Holub E."/>
            <person name="Studholme D.J."/>
            <person name="Maclean D."/>
            <person name="Jones J.D."/>
        </authorList>
    </citation>
    <scope>NUCLEOTIDE SEQUENCE</scope>
</reference>
<dbReference type="HOGENOM" id="CLU_2138163_0_0_1"/>
<accession>F0WY76</accession>